<gene>
    <name evidence="1" type="ORF">A4R26_30075</name>
</gene>
<proteinExistence type="predicted"/>
<dbReference type="RefSeq" id="WP_081170033.1">
    <property type="nucleotide sequence ID" value="NZ_LWBP01000222.1"/>
</dbReference>
<sequence>MLENKVKTSGNAIFSPEKIKELNKLMSDKVAEVMRLQRIGELPCASKIPQCHVKRRDVMEIMGLKEAQAGRVMALARKKANKKRGQYITIKEFCDATKLDEFTVQRALDMCPMMNYLGKKPPHLRNKEFDAE</sequence>
<evidence type="ECO:0000313" key="2">
    <source>
        <dbReference type="Proteomes" id="UP000192276"/>
    </source>
</evidence>
<accession>A0A1V9EUY6</accession>
<name>A0A1V9EUY6_9BACT</name>
<keyword evidence="2" id="KW-1185">Reference proteome</keyword>
<comment type="caution">
    <text evidence="1">The sequence shown here is derived from an EMBL/GenBank/DDBJ whole genome shotgun (WGS) entry which is preliminary data.</text>
</comment>
<evidence type="ECO:0000313" key="1">
    <source>
        <dbReference type="EMBL" id="OQP49966.1"/>
    </source>
</evidence>
<dbReference type="OrthoDB" id="711499at2"/>
<reference evidence="2" key="1">
    <citation type="submission" date="2016-04" db="EMBL/GenBank/DDBJ databases">
        <authorList>
            <person name="Chen L."/>
            <person name="Zhuang W."/>
            <person name="Wang G."/>
        </authorList>
    </citation>
    <scope>NUCLEOTIDE SEQUENCE [LARGE SCALE GENOMIC DNA]</scope>
    <source>
        <strain evidence="2">208</strain>
    </source>
</reference>
<protein>
    <submittedName>
        <fullName evidence="1">Uncharacterized protein</fullName>
    </submittedName>
</protein>
<dbReference type="AlphaFoldDB" id="A0A1V9EUY6"/>
<dbReference type="EMBL" id="LWBP01000222">
    <property type="protein sequence ID" value="OQP49966.1"/>
    <property type="molecule type" value="Genomic_DNA"/>
</dbReference>
<organism evidence="1 2">
    <name type="scientific">Niastella populi</name>
    <dbReference type="NCBI Taxonomy" id="550983"/>
    <lineage>
        <taxon>Bacteria</taxon>
        <taxon>Pseudomonadati</taxon>
        <taxon>Bacteroidota</taxon>
        <taxon>Chitinophagia</taxon>
        <taxon>Chitinophagales</taxon>
        <taxon>Chitinophagaceae</taxon>
        <taxon>Niastella</taxon>
    </lineage>
</organism>
<dbReference type="Proteomes" id="UP000192276">
    <property type="component" value="Unassembled WGS sequence"/>
</dbReference>